<evidence type="ECO:0000313" key="1">
    <source>
        <dbReference type="EMBL" id="CAB5057987.1"/>
    </source>
</evidence>
<dbReference type="EMBL" id="CAFBQS010000004">
    <property type="protein sequence ID" value="CAB5057987.1"/>
    <property type="molecule type" value="Genomic_DNA"/>
</dbReference>
<sequence>MAPFLSTTISGNENDEIIGITSTKKNWIVAGNVVGDFLGTTPLNPLGGLDSWVSAFDSSGANVWSLRIGTSEDDVATAIAADSKEQIWIAGLAQNEKNLTALAVPESSSSSVETQSSQTPTVQTFNPDSVTAQTVKPIRKDLKFITVTQVDKSGLLVNRYATALNNFGYVTAIIPGSTGVFLIGIEIAKSGGERSFVQSLSSTGEFGSKFYFGKSATTLTSGVFNKDKTLTLVGNSAETLAKKSVVGKVDGIILNVSPSDGKILKIVRSNGVGATRFWKSAAGNLTVGGTSKTKTLNEGVISQFSTTGSVLWSKRYEGVIAAINNSAVIAVLTAQSNSLLKSKAGDVVVYQFDKKGAPTSGGRIPLSTEIVGLRSQSGLGTCVATRASDGAFVLTQLPF</sequence>
<protein>
    <submittedName>
        <fullName evidence="1">Unannotated protein</fullName>
    </submittedName>
</protein>
<reference evidence="1" key="1">
    <citation type="submission" date="2020-05" db="EMBL/GenBank/DDBJ databases">
        <authorList>
            <person name="Chiriac C."/>
            <person name="Salcher M."/>
            <person name="Ghai R."/>
            <person name="Kavagutti S V."/>
        </authorList>
    </citation>
    <scope>NUCLEOTIDE SEQUENCE</scope>
</reference>
<gene>
    <name evidence="1" type="ORF">UFOPK4366_00066</name>
</gene>
<dbReference type="AlphaFoldDB" id="A0A6J7TZN4"/>
<name>A0A6J7TZN4_9ZZZZ</name>
<proteinExistence type="predicted"/>
<accession>A0A6J7TZN4</accession>
<organism evidence="1">
    <name type="scientific">freshwater metagenome</name>
    <dbReference type="NCBI Taxonomy" id="449393"/>
    <lineage>
        <taxon>unclassified sequences</taxon>
        <taxon>metagenomes</taxon>
        <taxon>ecological metagenomes</taxon>
    </lineage>
</organism>